<dbReference type="Proteomes" id="UP001202887">
    <property type="component" value="Unassembled WGS sequence"/>
</dbReference>
<dbReference type="PROSITE" id="PS51199">
    <property type="entry name" value="SF4_HELICASE"/>
    <property type="match status" value="1"/>
</dbReference>
<proteinExistence type="inferred from homology"/>
<evidence type="ECO:0000256" key="2">
    <source>
        <dbReference type="ARBA" id="ARBA00022515"/>
    </source>
</evidence>
<evidence type="ECO:0000256" key="7">
    <source>
        <dbReference type="ARBA" id="ARBA00022840"/>
    </source>
</evidence>
<evidence type="ECO:0000259" key="12">
    <source>
        <dbReference type="PROSITE" id="PS51199"/>
    </source>
</evidence>
<dbReference type="InterPro" id="IPR027417">
    <property type="entry name" value="P-loop_NTPase"/>
</dbReference>
<evidence type="ECO:0000256" key="9">
    <source>
        <dbReference type="ARBA" id="ARBA00023235"/>
    </source>
</evidence>
<dbReference type="Pfam" id="PF03796">
    <property type="entry name" value="DnaB_C"/>
    <property type="match status" value="1"/>
</dbReference>
<evidence type="ECO:0000313" key="14">
    <source>
        <dbReference type="Proteomes" id="UP001202887"/>
    </source>
</evidence>
<evidence type="ECO:0000256" key="11">
    <source>
        <dbReference type="ARBA" id="ARBA00048954"/>
    </source>
</evidence>
<evidence type="ECO:0000256" key="1">
    <source>
        <dbReference type="ARBA" id="ARBA00008428"/>
    </source>
</evidence>
<dbReference type="InterPro" id="IPR007693">
    <property type="entry name" value="DNA_helicase_DnaB-like_N"/>
</dbReference>
<evidence type="ECO:0000256" key="10">
    <source>
        <dbReference type="ARBA" id="ARBA00044969"/>
    </source>
</evidence>
<keyword evidence="5" id="KW-0378">Hydrolase</keyword>
<comment type="similarity">
    <text evidence="1">Belongs to the helicase family. DnaB subfamily.</text>
</comment>
<evidence type="ECO:0000256" key="3">
    <source>
        <dbReference type="ARBA" id="ARBA00022705"/>
    </source>
</evidence>
<dbReference type="GO" id="GO:0016787">
    <property type="term" value="F:hydrolase activity"/>
    <property type="evidence" value="ECO:0007669"/>
    <property type="project" value="UniProtKB-KW"/>
</dbReference>
<evidence type="ECO:0000256" key="4">
    <source>
        <dbReference type="ARBA" id="ARBA00022741"/>
    </source>
</evidence>
<organism evidence="13 14">
    <name type="scientific">Novacetimonas hansenii</name>
    <name type="common">Komagataeibacter hansenii</name>
    <dbReference type="NCBI Taxonomy" id="436"/>
    <lineage>
        <taxon>Bacteria</taxon>
        <taxon>Pseudomonadati</taxon>
        <taxon>Pseudomonadota</taxon>
        <taxon>Alphaproteobacteria</taxon>
        <taxon>Acetobacterales</taxon>
        <taxon>Acetobacteraceae</taxon>
        <taxon>Novacetimonas</taxon>
    </lineage>
</organism>
<comment type="catalytic activity">
    <reaction evidence="11">
        <text>ATP + H2O = ADP + phosphate + H(+)</text>
        <dbReference type="Rhea" id="RHEA:13065"/>
        <dbReference type="ChEBI" id="CHEBI:15377"/>
        <dbReference type="ChEBI" id="CHEBI:15378"/>
        <dbReference type="ChEBI" id="CHEBI:30616"/>
        <dbReference type="ChEBI" id="CHEBI:43474"/>
        <dbReference type="ChEBI" id="CHEBI:456216"/>
        <dbReference type="EC" id="5.6.2.3"/>
    </reaction>
</comment>
<feature type="domain" description="SF4 helicase" evidence="12">
    <location>
        <begin position="187"/>
        <end position="498"/>
    </location>
</feature>
<reference evidence="13" key="1">
    <citation type="journal article" date="2021" name="Polymers (Basel)">
        <title>Highly Stretchable Bacterial Cellulose Produced by Komagataeibacter hansenii SI1.</title>
        <authorList>
            <person name="Cielecka I."/>
            <person name="Ryngajllo M."/>
            <person name="Maniukiewicz W."/>
            <person name="Bielecki S."/>
        </authorList>
    </citation>
    <scope>NUCLEOTIDE SEQUENCE</scope>
    <source>
        <strain evidence="13">SI1</strain>
    </source>
</reference>
<evidence type="ECO:0000256" key="6">
    <source>
        <dbReference type="ARBA" id="ARBA00022806"/>
    </source>
</evidence>
<dbReference type="GO" id="GO:0003677">
    <property type="term" value="F:DNA binding"/>
    <property type="evidence" value="ECO:0007669"/>
    <property type="project" value="UniProtKB-KW"/>
</dbReference>
<dbReference type="EC" id="5.6.2.3" evidence="10"/>
<protein>
    <recommendedName>
        <fullName evidence="10">DNA 5'-3' helicase</fullName>
        <ecNumber evidence="10">5.6.2.3</ecNumber>
    </recommendedName>
</protein>
<dbReference type="PANTHER" id="PTHR30153:SF2">
    <property type="entry name" value="REPLICATIVE DNA HELICASE"/>
    <property type="match status" value="1"/>
</dbReference>
<gene>
    <name evidence="13" type="ORF">K1W68_01655</name>
</gene>
<dbReference type="GO" id="GO:0043139">
    <property type="term" value="F:5'-3' DNA helicase activity"/>
    <property type="evidence" value="ECO:0007669"/>
    <property type="project" value="UniProtKB-EC"/>
</dbReference>
<keyword evidence="2" id="KW-0639">Primosome</keyword>
<reference evidence="13" key="2">
    <citation type="submission" date="2022-03" db="EMBL/GenBank/DDBJ databases">
        <authorList>
            <person name="Ryngajllo M."/>
            <person name="Jacek P."/>
            <person name="Kubiak K."/>
        </authorList>
    </citation>
    <scope>NUCLEOTIDE SEQUENCE</scope>
    <source>
        <strain evidence="13">SI1</strain>
    </source>
</reference>
<dbReference type="GO" id="GO:1990077">
    <property type="term" value="C:primosome complex"/>
    <property type="evidence" value="ECO:0007669"/>
    <property type="project" value="UniProtKB-KW"/>
</dbReference>
<comment type="caution">
    <text evidence="13">The sequence shown here is derived from an EMBL/GenBank/DDBJ whole genome shotgun (WGS) entry which is preliminary data.</text>
</comment>
<dbReference type="Gene3D" id="1.10.860.10">
    <property type="entry name" value="DNAb Helicase, Chain A"/>
    <property type="match status" value="1"/>
</dbReference>
<keyword evidence="7" id="KW-0067">ATP-binding</keyword>
<dbReference type="EMBL" id="JAIBCX010000003">
    <property type="protein sequence ID" value="MCJ8352713.1"/>
    <property type="molecule type" value="Genomic_DNA"/>
</dbReference>
<dbReference type="GO" id="GO:0005829">
    <property type="term" value="C:cytosol"/>
    <property type="evidence" value="ECO:0007669"/>
    <property type="project" value="TreeGrafter"/>
</dbReference>
<dbReference type="AlphaFoldDB" id="A0AAW5ELN7"/>
<dbReference type="GO" id="GO:0005524">
    <property type="term" value="F:ATP binding"/>
    <property type="evidence" value="ECO:0007669"/>
    <property type="project" value="UniProtKB-KW"/>
</dbReference>
<name>A0AAW5ELN7_NOVHA</name>
<evidence type="ECO:0000256" key="8">
    <source>
        <dbReference type="ARBA" id="ARBA00023125"/>
    </source>
</evidence>
<dbReference type="Gene3D" id="3.40.50.300">
    <property type="entry name" value="P-loop containing nucleotide triphosphate hydrolases"/>
    <property type="match status" value="1"/>
</dbReference>
<keyword evidence="8" id="KW-0238">DNA-binding</keyword>
<evidence type="ECO:0000256" key="5">
    <source>
        <dbReference type="ARBA" id="ARBA00022801"/>
    </source>
</evidence>
<dbReference type="GO" id="GO:0006269">
    <property type="term" value="P:DNA replication, synthesis of primer"/>
    <property type="evidence" value="ECO:0007669"/>
    <property type="project" value="UniProtKB-KW"/>
</dbReference>
<keyword evidence="3" id="KW-0235">DNA replication</keyword>
<evidence type="ECO:0000313" key="13">
    <source>
        <dbReference type="EMBL" id="MCJ8352713.1"/>
    </source>
</evidence>
<dbReference type="InterPro" id="IPR007694">
    <property type="entry name" value="DNA_helicase_DnaB-like_C"/>
</dbReference>
<sequence>MNGPDGLFGTSLRQPPTNIEAEQALLGALLTNNGVLSRVEEILEPEHFYIPIHGAVYGAARKMVWDGGRADPVTLRPKFEGDPRLRHDETALQMLMRLAGCMVGIAYAAEYATTIRSAWFRRNLFEVCSETADLCCRPGELPDSAVMEGLENRITRIATGSIAAQPTIQIGAAIGQAIKGAREAAERGDGLAGITWGYRALDRMTGGLHRGDLTILGARPAMGKTALGLGIAVRTAAAGNSVLFWSGEMRAAQLGARAGAAWAGLSTLSVFTGRRYDIPPHADTSQREPLAPYQWRELEDGELAAASLPMQIDHRSGITVAELRTQARAMRRSRQGLDLIVVDYVGLLSASSDTRSFNLTHRMTEISKDLKNLAGELEIPVLALAQLSRESAKREDKRPELTDLRDSGSLEQDAATVLFLHRDHYYLNKQLGDGNIPRNDRETDEAYSNRCANLIQRTRDSKGKASVYVAKNRHGATGACALQFQDMTTWFRDVDESEHGPAWTVAHGDGQ</sequence>
<dbReference type="InterPro" id="IPR016136">
    <property type="entry name" value="DNA_helicase_N/primase_C"/>
</dbReference>
<accession>A0AAW5ELN7</accession>
<dbReference type="Pfam" id="PF00772">
    <property type="entry name" value="DnaB"/>
    <property type="match status" value="1"/>
</dbReference>
<dbReference type="SUPFAM" id="SSF48024">
    <property type="entry name" value="N-terminal domain of DnaB helicase"/>
    <property type="match status" value="1"/>
</dbReference>
<keyword evidence="4" id="KW-0547">Nucleotide-binding</keyword>
<dbReference type="InterPro" id="IPR036185">
    <property type="entry name" value="DNA_heli_DnaB-like_N_sf"/>
</dbReference>
<keyword evidence="6" id="KW-0347">Helicase</keyword>
<dbReference type="PANTHER" id="PTHR30153">
    <property type="entry name" value="REPLICATIVE DNA HELICASE DNAB"/>
    <property type="match status" value="1"/>
</dbReference>
<dbReference type="SUPFAM" id="SSF52540">
    <property type="entry name" value="P-loop containing nucleoside triphosphate hydrolases"/>
    <property type="match status" value="1"/>
</dbReference>
<dbReference type="RefSeq" id="WP_075624740.1">
    <property type="nucleotide sequence ID" value="NZ_CP094848.1"/>
</dbReference>
<keyword evidence="9" id="KW-0413">Isomerase</keyword>